<keyword evidence="3" id="KW-0804">Transcription</keyword>
<dbReference type="Proteomes" id="UP000331127">
    <property type="component" value="Unassembled WGS sequence"/>
</dbReference>
<keyword evidence="2 4" id="KW-0238">DNA-binding</keyword>
<dbReference type="GO" id="GO:0000976">
    <property type="term" value="F:transcription cis-regulatory region binding"/>
    <property type="evidence" value="ECO:0007669"/>
    <property type="project" value="TreeGrafter"/>
</dbReference>
<reference evidence="6 7" key="1">
    <citation type="submission" date="2019-10" db="EMBL/GenBank/DDBJ databases">
        <title>Whole genome shotgun sequence of Acrocarpospora macrocephala NBRC 16266.</title>
        <authorList>
            <person name="Ichikawa N."/>
            <person name="Kimura A."/>
            <person name="Kitahashi Y."/>
            <person name="Komaki H."/>
            <person name="Oguchi A."/>
        </authorList>
    </citation>
    <scope>NUCLEOTIDE SEQUENCE [LARGE SCALE GENOMIC DNA]</scope>
    <source>
        <strain evidence="6 7">NBRC 16266</strain>
    </source>
</reference>
<evidence type="ECO:0000256" key="4">
    <source>
        <dbReference type="PROSITE-ProRule" id="PRU00335"/>
    </source>
</evidence>
<evidence type="ECO:0000256" key="1">
    <source>
        <dbReference type="ARBA" id="ARBA00023015"/>
    </source>
</evidence>
<evidence type="ECO:0000259" key="5">
    <source>
        <dbReference type="PROSITE" id="PS50977"/>
    </source>
</evidence>
<dbReference type="InterPro" id="IPR036271">
    <property type="entry name" value="Tet_transcr_reg_TetR-rel_C_sf"/>
</dbReference>
<dbReference type="EMBL" id="BLAE01000013">
    <property type="protein sequence ID" value="GES08975.1"/>
    <property type="molecule type" value="Genomic_DNA"/>
</dbReference>
<dbReference type="PANTHER" id="PTHR30055">
    <property type="entry name" value="HTH-TYPE TRANSCRIPTIONAL REGULATOR RUTR"/>
    <property type="match status" value="1"/>
</dbReference>
<dbReference type="Pfam" id="PF21597">
    <property type="entry name" value="TetR_C_43"/>
    <property type="match status" value="1"/>
</dbReference>
<dbReference type="PROSITE" id="PS50977">
    <property type="entry name" value="HTH_TETR_2"/>
    <property type="match status" value="1"/>
</dbReference>
<dbReference type="SUPFAM" id="SSF46689">
    <property type="entry name" value="Homeodomain-like"/>
    <property type="match status" value="1"/>
</dbReference>
<evidence type="ECO:0000313" key="6">
    <source>
        <dbReference type="EMBL" id="GES08975.1"/>
    </source>
</evidence>
<gene>
    <name evidence="6" type="ORF">Amac_025710</name>
</gene>
<accession>A0A5M3WIJ1</accession>
<proteinExistence type="predicted"/>
<evidence type="ECO:0000256" key="2">
    <source>
        <dbReference type="ARBA" id="ARBA00023125"/>
    </source>
</evidence>
<dbReference type="OrthoDB" id="9795011at2"/>
<dbReference type="GO" id="GO:0003700">
    <property type="term" value="F:DNA-binding transcription factor activity"/>
    <property type="evidence" value="ECO:0007669"/>
    <property type="project" value="TreeGrafter"/>
</dbReference>
<evidence type="ECO:0000256" key="3">
    <source>
        <dbReference type="ARBA" id="ARBA00023163"/>
    </source>
</evidence>
<dbReference type="RefSeq" id="WP_155354550.1">
    <property type="nucleotide sequence ID" value="NZ_BAAAHL010000065.1"/>
</dbReference>
<dbReference type="Gene3D" id="1.10.357.10">
    <property type="entry name" value="Tetracycline Repressor, domain 2"/>
    <property type="match status" value="1"/>
</dbReference>
<organism evidence="6 7">
    <name type="scientific">Acrocarpospora macrocephala</name>
    <dbReference type="NCBI Taxonomy" id="150177"/>
    <lineage>
        <taxon>Bacteria</taxon>
        <taxon>Bacillati</taxon>
        <taxon>Actinomycetota</taxon>
        <taxon>Actinomycetes</taxon>
        <taxon>Streptosporangiales</taxon>
        <taxon>Streptosporangiaceae</taxon>
        <taxon>Acrocarpospora</taxon>
    </lineage>
</organism>
<dbReference type="InterPro" id="IPR049445">
    <property type="entry name" value="TetR_SbtR-like_C"/>
</dbReference>
<dbReference type="InterPro" id="IPR001647">
    <property type="entry name" value="HTH_TetR"/>
</dbReference>
<dbReference type="PRINTS" id="PR00455">
    <property type="entry name" value="HTHTETR"/>
</dbReference>
<evidence type="ECO:0000313" key="7">
    <source>
        <dbReference type="Proteomes" id="UP000331127"/>
    </source>
</evidence>
<name>A0A5M3WIJ1_9ACTN</name>
<feature type="domain" description="HTH tetR-type" evidence="5">
    <location>
        <begin position="15"/>
        <end position="74"/>
    </location>
</feature>
<keyword evidence="1" id="KW-0805">Transcription regulation</keyword>
<dbReference type="InterPro" id="IPR050109">
    <property type="entry name" value="HTH-type_TetR-like_transc_reg"/>
</dbReference>
<dbReference type="AlphaFoldDB" id="A0A5M3WIJ1"/>
<protein>
    <submittedName>
        <fullName evidence="6">TetR family transcriptional regulator</fullName>
    </submittedName>
</protein>
<dbReference type="Pfam" id="PF00440">
    <property type="entry name" value="TetR_N"/>
    <property type="match status" value="1"/>
</dbReference>
<keyword evidence="7" id="KW-1185">Reference proteome</keyword>
<feature type="DNA-binding region" description="H-T-H motif" evidence="4">
    <location>
        <begin position="37"/>
        <end position="56"/>
    </location>
</feature>
<comment type="caution">
    <text evidence="6">The sequence shown here is derived from an EMBL/GenBank/DDBJ whole genome shotgun (WGS) entry which is preliminary data.</text>
</comment>
<dbReference type="InterPro" id="IPR009057">
    <property type="entry name" value="Homeodomain-like_sf"/>
</dbReference>
<dbReference type="PANTHER" id="PTHR30055:SF234">
    <property type="entry name" value="HTH-TYPE TRANSCRIPTIONAL REGULATOR BETI"/>
    <property type="match status" value="1"/>
</dbReference>
<dbReference type="SUPFAM" id="SSF48498">
    <property type="entry name" value="Tetracyclin repressor-like, C-terminal domain"/>
    <property type="match status" value="1"/>
</dbReference>
<sequence length="183" mass="19481">MTNAQRVNRGPSAAAENRAALIAAARAVFATAGYDAPLSAVARRAGVGQGSLYRHFPNRMSLAVAVFEDNITAMETLAAEPGSTLEDILALLTDQAIASTAFIDMISPSALEADLARIDARMTRVLADKLDQARQAGVIRPDVGTDELRLAISMIASLLAKTPEPSRRPTATRAWLLLRRALT</sequence>